<dbReference type="AlphaFoldDB" id="A0A2K3N8I8"/>
<evidence type="ECO:0000313" key="2">
    <source>
        <dbReference type="Proteomes" id="UP000236291"/>
    </source>
</evidence>
<gene>
    <name evidence="1" type="ORF">L195_g022628</name>
</gene>
<reference evidence="1 2" key="2">
    <citation type="journal article" date="2017" name="Front. Plant Sci.">
        <title>Gene Classification and Mining of Molecular Markers Useful in Red Clover (Trifolium pratense) Breeding.</title>
        <authorList>
            <person name="Istvanek J."/>
            <person name="Dluhosova J."/>
            <person name="Dluhos P."/>
            <person name="Patkova L."/>
            <person name="Nedelnik J."/>
            <person name="Repkova J."/>
        </authorList>
    </citation>
    <scope>NUCLEOTIDE SEQUENCE [LARGE SCALE GENOMIC DNA]</scope>
    <source>
        <strain evidence="2">cv. Tatra</strain>
        <tissue evidence="1">Young leaves</tissue>
    </source>
</reference>
<evidence type="ECO:0000313" key="1">
    <source>
        <dbReference type="EMBL" id="PNX99363.1"/>
    </source>
</evidence>
<organism evidence="1 2">
    <name type="scientific">Trifolium pratense</name>
    <name type="common">Red clover</name>
    <dbReference type="NCBI Taxonomy" id="57577"/>
    <lineage>
        <taxon>Eukaryota</taxon>
        <taxon>Viridiplantae</taxon>
        <taxon>Streptophyta</taxon>
        <taxon>Embryophyta</taxon>
        <taxon>Tracheophyta</taxon>
        <taxon>Spermatophyta</taxon>
        <taxon>Magnoliopsida</taxon>
        <taxon>eudicotyledons</taxon>
        <taxon>Gunneridae</taxon>
        <taxon>Pentapetalae</taxon>
        <taxon>rosids</taxon>
        <taxon>fabids</taxon>
        <taxon>Fabales</taxon>
        <taxon>Fabaceae</taxon>
        <taxon>Papilionoideae</taxon>
        <taxon>50 kb inversion clade</taxon>
        <taxon>NPAAA clade</taxon>
        <taxon>Hologalegina</taxon>
        <taxon>IRL clade</taxon>
        <taxon>Trifolieae</taxon>
        <taxon>Trifolium</taxon>
    </lineage>
</organism>
<comment type="caution">
    <text evidence="1">The sequence shown here is derived from an EMBL/GenBank/DDBJ whole genome shotgun (WGS) entry which is preliminary data.</text>
</comment>
<name>A0A2K3N8I8_TRIPR</name>
<protein>
    <submittedName>
        <fullName evidence="1">Uncharacterized protein</fullName>
    </submittedName>
</protein>
<dbReference type="EMBL" id="ASHM01017681">
    <property type="protein sequence ID" value="PNX99363.1"/>
    <property type="molecule type" value="Genomic_DNA"/>
</dbReference>
<sequence length="25" mass="2805">GVLFRSIPKLIITTINYIKSTRGTI</sequence>
<dbReference type="Proteomes" id="UP000236291">
    <property type="component" value="Unassembled WGS sequence"/>
</dbReference>
<reference evidence="1 2" key="1">
    <citation type="journal article" date="2014" name="Am. J. Bot.">
        <title>Genome assembly and annotation for red clover (Trifolium pratense; Fabaceae).</title>
        <authorList>
            <person name="Istvanek J."/>
            <person name="Jaros M."/>
            <person name="Krenek A."/>
            <person name="Repkova J."/>
        </authorList>
    </citation>
    <scope>NUCLEOTIDE SEQUENCE [LARGE SCALE GENOMIC DNA]</scope>
    <source>
        <strain evidence="2">cv. Tatra</strain>
        <tissue evidence="1">Young leaves</tissue>
    </source>
</reference>
<proteinExistence type="predicted"/>
<feature type="non-terminal residue" evidence="1">
    <location>
        <position position="1"/>
    </location>
</feature>
<accession>A0A2K3N8I8</accession>